<dbReference type="EMBL" id="QGMZ01000013">
    <property type="protein sequence ID" value="PWR75111.1"/>
    <property type="molecule type" value="Genomic_DNA"/>
</dbReference>
<dbReference type="InterPro" id="IPR011006">
    <property type="entry name" value="CheY-like_superfamily"/>
</dbReference>
<dbReference type="SUPFAM" id="SSF52172">
    <property type="entry name" value="CheY-like"/>
    <property type="match status" value="1"/>
</dbReference>
<organism evidence="3 4">
    <name type="scientific">Methanospirillum stamsii</name>
    <dbReference type="NCBI Taxonomy" id="1277351"/>
    <lineage>
        <taxon>Archaea</taxon>
        <taxon>Methanobacteriati</taxon>
        <taxon>Methanobacteriota</taxon>
        <taxon>Stenosarchaea group</taxon>
        <taxon>Methanomicrobia</taxon>
        <taxon>Methanomicrobiales</taxon>
        <taxon>Methanospirillaceae</taxon>
        <taxon>Methanospirillum</taxon>
    </lineage>
</organism>
<evidence type="ECO:0000313" key="3">
    <source>
        <dbReference type="EMBL" id="PWR75111.1"/>
    </source>
</evidence>
<dbReference type="SMART" id="SM00448">
    <property type="entry name" value="REC"/>
    <property type="match status" value="1"/>
</dbReference>
<dbReference type="GeneID" id="97609978"/>
<dbReference type="PANTHER" id="PTHR43228:SF1">
    <property type="entry name" value="TWO-COMPONENT RESPONSE REGULATOR ARR22"/>
    <property type="match status" value="1"/>
</dbReference>
<dbReference type="Proteomes" id="UP000245934">
    <property type="component" value="Unassembled WGS sequence"/>
</dbReference>
<dbReference type="Pfam" id="PF00072">
    <property type="entry name" value="Response_reg"/>
    <property type="match status" value="1"/>
</dbReference>
<dbReference type="AlphaFoldDB" id="A0A2V2NHN9"/>
<sequence length="120" mass="13165">MARILLVDDAGYMRRLVGIMATKGGHEIVGEAETGQIAIDLYKTTKPDLVILDILMPDMNGLEALRKIREMDPDARVLMCTASEQSSHVQEALSLGAKGYIVKPFTKEAILSTIEKAFTD</sequence>
<gene>
    <name evidence="3" type="ORF">DLD82_06500</name>
</gene>
<proteinExistence type="predicted"/>
<protein>
    <submittedName>
        <fullName evidence="3">Two-component system response regulator</fullName>
    </submittedName>
</protein>
<dbReference type="PROSITE" id="PS50110">
    <property type="entry name" value="RESPONSE_REGULATORY"/>
    <property type="match status" value="1"/>
</dbReference>
<dbReference type="Gene3D" id="3.40.50.2300">
    <property type="match status" value="1"/>
</dbReference>
<accession>A0A2V2NHN9</accession>
<reference evidence="3 4" key="1">
    <citation type="submission" date="2018-05" db="EMBL/GenBank/DDBJ databases">
        <title>Draft genome of Methanospirillum stamsii Pt1.</title>
        <authorList>
            <person name="Dueholm M.S."/>
            <person name="Nielsen P.H."/>
            <person name="Bakmann L.F."/>
            <person name="Otzen D.E."/>
        </authorList>
    </citation>
    <scope>NUCLEOTIDE SEQUENCE [LARGE SCALE GENOMIC DNA]</scope>
    <source>
        <strain evidence="3 4">Pt1</strain>
    </source>
</reference>
<dbReference type="OrthoDB" id="2830at2157"/>
<evidence type="ECO:0000259" key="2">
    <source>
        <dbReference type="PROSITE" id="PS50110"/>
    </source>
</evidence>
<name>A0A2V2NHN9_9EURY</name>
<dbReference type="GO" id="GO:0000160">
    <property type="term" value="P:phosphorelay signal transduction system"/>
    <property type="evidence" value="ECO:0007669"/>
    <property type="project" value="InterPro"/>
</dbReference>
<evidence type="ECO:0000256" key="1">
    <source>
        <dbReference type="PROSITE-ProRule" id="PRU00169"/>
    </source>
</evidence>
<dbReference type="InterPro" id="IPR001789">
    <property type="entry name" value="Sig_transdc_resp-reg_receiver"/>
</dbReference>
<feature type="domain" description="Response regulatory" evidence="2">
    <location>
        <begin position="3"/>
        <end position="118"/>
    </location>
</feature>
<dbReference type="PANTHER" id="PTHR43228">
    <property type="entry name" value="TWO-COMPONENT RESPONSE REGULATOR"/>
    <property type="match status" value="1"/>
</dbReference>
<evidence type="ECO:0000313" key="4">
    <source>
        <dbReference type="Proteomes" id="UP000245934"/>
    </source>
</evidence>
<comment type="caution">
    <text evidence="3">The sequence shown here is derived from an EMBL/GenBank/DDBJ whole genome shotgun (WGS) entry which is preliminary data.</text>
</comment>
<dbReference type="InterPro" id="IPR052048">
    <property type="entry name" value="ST_Response_Regulator"/>
</dbReference>
<dbReference type="RefSeq" id="WP_109940305.1">
    <property type="nucleotide sequence ID" value="NZ_CP176366.1"/>
</dbReference>
<keyword evidence="1" id="KW-0597">Phosphoprotein</keyword>
<keyword evidence="4" id="KW-1185">Reference proteome</keyword>
<feature type="modified residue" description="4-aspartylphosphate" evidence="1">
    <location>
        <position position="53"/>
    </location>
</feature>